<evidence type="ECO:0000313" key="3">
    <source>
        <dbReference type="Proteomes" id="UP001500305"/>
    </source>
</evidence>
<comment type="caution">
    <text evidence="2">The sequence shown here is derived from an EMBL/GenBank/DDBJ whole genome shotgun (WGS) entry which is preliminary data.</text>
</comment>
<accession>A0ABN3DXK2</accession>
<evidence type="ECO:0000313" key="2">
    <source>
        <dbReference type="EMBL" id="GAA2243861.1"/>
    </source>
</evidence>
<proteinExistence type="predicted"/>
<reference evidence="2 3" key="1">
    <citation type="journal article" date="2019" name="Int. J. Syst. Evol. Microbiol.">
        <title>The Global Catalogue of Microorganisms (GCM) 10K type strain sequencing project: providing services to taxonomists for standard genome sequencing and annotation.</title>
        <authorList>
            <consortium name="The Broad Institute Genomics Platform"/>
            <consortium name="The Broad Institute Genome Sequencing Center for Infectious Disease"/>
            <person name="Wu L."/>
            <person name="Ma J."/>
        </authorList>
    </citation>
    <scope>NUCLEOTIDE SEQUENCE [LARGE SCALE GENOMIC DNA]</scope>
    <source>
        <strain evidence="2 3">JCM 7356</strain>
    </source>
</reference>
<keyword evidence="3" id="KW-1185">Reference proteome</keyword>
<evidence type="ECO:0000256" key="1">
    <source>
        <dbReference type="SAM" id="MobiDB-lite"/>
    </source>
</evidence>
<name>A0ABN3DXK2_9ACTN</name>
<organism evidence="2 3">
    <name type="scientific">Kitasatospora cystarginea</name>
    <dbReference type="NCBI Taxonomy" id="58350"/>
    <lineage>
        <taxon>Bacteria</taxon>
        <taxon>Bacillati</taxon>
        <taxon>Actinomycetota</taxon>
        <taxon>Actinomycetes</taxon>
        <taxon>Kitasatosporales</taxon>
        <taxon>Streptomycetaceae</taxon>
        <taxon>Kitasatospora</taxon>
    </lineage>
</organism>
<dbReference type="EMBL" id="BAAATR010000010">
    <property type="protein sequence ID" value="GAA2243861.1"/>
    <property type="molecule type" value="Genomic_DNA"/>
</dbReference>
<feature type="region of interest" description="Disordered" evidence="1">
    <location>
        <begin position="1"/>
        <end position="83"/>
    </location>
</feature>
<sequence>MRRASVPSVAETGGTGRGVRGCGSLTGESFQAERAAGERVRSGGSGSGRRSGKAGLLAFGRPVVGSADASRPPGAPGPSRNHGFGELVRVVVVDATPALTGGPALRTAAATVTAYRHCTTPDKGKALS</sequence>
<gene>
    <name evidence="2" type="ORF">GCM10010430_26980</name>
</gene>
<dbReference type="Proteomes" id="UP001500305">
    <property type="component" value="Unassembled WGS sequence"/>
</dbReference>
<protein>
    <submittedName>
        <fullName evidence="2">Uncharacterized protein</fullName>
    </submittedName>
</protein>